<protein>
    <submittedName>
        <fullName evidence="2">Protein phosphatase 2C</fullName>
    </submittedName>
</protein>
<dbReference type="EMBL" id="NUSP01000026">
    <property type="protein sequence ID" value="PHD57434.1"/>
    <property type="molecule type" value="Genomic_DNA"/>
</dbReference>
<dbReference type="AlphaFoldDB" id="A0A2C4PFD5"/>
<feature type="chain" id="PRO_5039098988" evidence="1">
    <location>
        <begin position="29"/>
        <end position="166"/>
    </location>
</feature>
<sequence length="166" mass="18606">MDKMLKKIKKIMVVAAAAVTLSVGFATFAPKEASAHWADPQINWALQNKIITADMRDSLATRQDMWLMMMRKEWKYHSDYDFNSAQAFVVVHGYSDGSRGTNWVTRSEAAAMASSLAGYMKLWNPATGFSGSDRRAKKLGIFDGTRGNEFATRAEVVTMIYNSRYA</sequence>
<accession>A0A2C4PFD5</accession>
<proteinExistence type="predicted"/>
<gene>
    <name evidence="2" type="ORF">COF57_23410</name>
</gene>
<evidence type="ECO:0000313" key="3">
    <source>
        <dbReference type="Proteomes" id="UP000223364"/>
    </source>
</evidence>
<keyword evidence="1" id="KW-0732">Signal</keyword>
<name>A0A2C4PFD5_9BACI</name>
<evidence type="ECO:0000256" key="1">
    <source>
        <dbReference type="SAM" id="SignalP"/>
    </source>
</evidence>
<comment type="caution">
    <text evidence="2">The sequence shown here is derived from an EMBL/GenBank/DDBJ whole genome shotgun (WGS) entry which is preliminary data.</text>
</comment>
<evidence type="ECO:0000313" key="2">
    <source>
        <dbReference type="EMBL" id="PHD57434.1"/>
    </source>
</evidence>
<feature type="signal peptide" evidence="1">
    <location>
        <begin position="1"/>
        <end position="28"/>
    </location>
</feature>
<organism evidence="2 3">
    <name type="scientific">Bacillus wiedmannii</name>
    <dbReference type="NCBI Taxonomy" id="1890302"/>
    <lineage>
        <taxon>Bacteria</taxon>
        <taxon>Bacillati</taxon>
        <taxon>Bacillota</taxon>
        <taxon>Bacilli</taxon>
        <taxon>Bacillales</taxon>
        <taxon>Bacillaceae</taxon>
        <taxon>Bacillus</taxon>
        <taxon>Bacillus cereus group</taxon>
    </lineage>
</organism>
<reference evidence="2 3" key="1">
    <citation type="submission" date="2017-09" db="EMBL/GenBank/DDBJ databases">
        <title>Large-scale bioinformatics analysis of Bacillus genomes uncovers conserved roles of natural products in bacterial physiology.</title>
        <authorList>
            <consortium name="Agbiome Team Llc"/>
            <person name="Bleich R.M."/>
            <person name="Grubbs K.J."/>
            <person name="Santa Maria K.C."/>
            <person name="Allen S.E."/>
            <person name="Farag S."/>
            <person name="Shank E.A."/>
            <person name="Bowers A."/>
        </authorList>
    </citation>
    <scope>NUCLEOTIDE SEQUENCE [LARGE SCALE GENOMIC DNA]</scope>
    <source>
        <strain evidence="2 3">AFS044295</strain>
    </source>
</reference>
<dbReference type="RefSeq" id="WP_060487547.1">
    <property type="nucleotide sequence ID" value="NZ_LJXA01000020.1"/>
</dbReference>
<dbReference type="Proteomes" id="UP000223364">
    <property type="component" value="Unassembled WGS sequence"/>
</dbReference>